<dbReference type="InterPro" id="IPR053150">
    <property type="entry name" value="Teicoplanin_resist-assoc"/>
</dbReference>
<evidence type="ECO:0000313" key="3">
    <source>
        <dbReference type="EMBL" id="MBC2399659.1"/>
    </source>
</evidence>
<keyword evidence="4" id="KW-1185">Reference proteome</keyword>
<dbReference type="Pfam" id="PF04892">
    <property type="entry name" value="VanZ"/>
    <property type="match status" value="1"/>
</dbReference>
<dbReference type="PANTHER" id="PTHR36834:SF2">
    <property type="entry name" value="MEMBRANE PROTEIN"/>
    <property type="match status" value="1"/>
</dbReference>
<dbReference type="Proteomes" id="UP000563151">
    <property type="component" value="Unassembled WGS sequence"/>
</dbReference>
<protein>
    <submittedName>
        <fullName evidence="3">VanZ family protein</fullName>
    </submittedName>
</protein>
<keyword evidence="1" id="KW-1133">Transmembrane helix</keyword>
<feature type="transmembrane region" description="Helical" evidence="1">
    <location>
        <begin position="116"/>
        <end position="134"/>
    </location>
</feature>
<evidence type="ECO:0000256" key="1">
    <source>
        <dbReference type="SAM" id="Phobius"/>
    </source>
</evidence>
<dbReference type="RefSeq" id="WP_035150467.1">
    <property type="nucleotide sequence ID" value="NZ_JAAZWO010000033.1"/>
</dbReference>
<feature type="transmembrane region" description="Helical" evidence="1">
    <location>
        <begin position="146"/>
        <end position="164"/>
    </location>
</feature>
<proteinExistence type="predicted"/>
<dbReference type="EMBL" id="JAAZWO010000033">
    <property type="protein sequence ID" value="MBC2399659.1"/>
    <property type="molecule type" value="Genomic_DNA"/>
</dbReference>
<accession>A0A923EE09</accession>
<dbReference type="InterPro" id="IPR006976">
    <property type="entry name" value="VanZ-like"/>
</dbReference>
<feature type="transmembrane region" description="Helical" evidence="1">
    <location>
        <begin position="12"/>
        <end position="29"/>
    </location>
</feature>
<organism evidence="3 4">
    <name type="scientific">Clostridium tetanomorphum</name>
    <dbReference type="NCBI Taxonomy" id="1553"/>
    <lineage>
        <taxon>Bacteria</taxon>
        <taxon>Bacillati</taxon>
        <taxon>Bacillota</taxon>
        <taxon>Clostridia</taxon>
        <taxon>Eubacteriales</taxon>
        <taxon>Clostridiaceae</taxon>
        <taxon>Clostridium</taxon>
    </lineage>
</organism>
<evidence type="ECO:0000313" key="4">
    <source>
        <dbReference type="Proteomes" id="UP000563151"/>
    </source>
</evidence>
<evidence type="ECO:0000259" key="2">
    <source>
        <dbReference type="Pfam" id="PF04892"/>
    </source>
</evidence>
<sequence>MNDLLLKGYECLTVILPFLITFAILSFIYKHKKIPQTKGRTLMLVVFIMYIFAVFYFTGVGTIFDLQRYGIQLNAGQINLLPFSKDIDIAAYFLNVLLFVPFGFFLPFIWPNIDKLKYTVLSGFSFSLLIEISQLFNNRRTDIDDLILNTLGTLIGYLLFKVFIRITKRTVHPITHFKYEPAIYILTVFLGHFLMFNEFGLAKILYGF</sequence>
<feature type="domain" description="VanZ-like" evidence="2">
    <location>
        <begin position="47"/>
        <end position="163"/>
    </location>
</feature>
<gene>
    <name evidence="3" type="ORF">HGG79_18080</name>
</gene>
<feature type="transmembrane region" description="Helical" evidence="1">
    <location>
        <begin position="41"/>
        <end position="64"/>
    </location>
</feature>
<reference evidence="3 4" key="1">
    <citation type="submission" date="2020-04" db="EMBL/GenBank/DDBJ databases">
        <title>Genomic insights into acetone-butanol-ethanol (ABE) fermentation by sequencing solventogenic clostridia strains.</title>
        <authorList>
            <person name="Brown S."/>
        </authorList>
    </citation>
    <scope>NUCLEOTIDE SEQUENCE [LARGE SCALE GENOMIC DNA]</scope>
    <source>
        <strain evidence="3 4">DJ011</strain>
    </source>
</reference>
<comment type="caution">
    <text evidence="3">The sequence shown here is derived from an EMBL/GenBank/DDBJ whole genome shotgun (WGS) entry which is preliminary data.</text>
</comment>
<dbReference type="PANTHER" id="PTHR36834">
    <property type="entry name" value="MEMBRANE PROTEIN-RELATED"/>
    <property type="match status" value="1"/>
</dbReference>
<feature type="transmembrane region" description="Helical" evidence="1">
    <location>
        <begin position="184"/>
        <end position="206"/>
    </location>
</feature>
<name>A0A923EE09_CLOTT</name>
<dbReference type="AlphaFoldDB" id="A0A923EE09"/>
<keyword evidence="1" id="KW-0812">Transmembrane</keyword>
<keyword evidence="1" id="KW-0472">Membrane</keyword>
<feature type="transmembrane region" description="Helical" evidence="1">
    <location>
        <begin position="89"/>
        <end position="109"/>
    </location>
</feature>